<evidence type="ECO:0000313" key="12">
    <source>
        <dbReference type="Proteomes" id="UP000654401"/>
    </source>
</evidence>
<dbReference type="PANTHER" id="PTHR21320:SF3">
    <property type="entry name" value="CYTOCHROME C OXIDASE ASSEMBLY PROTEIN COX11, MITOCHONDRIAL-RELATED"/>
    <property type="match status" value="1"/>
</dbReference>
<evidence type="ECO:0000256" key="9">
    <source>
        <dbReference type="ARBA" id="ARBA00023136"/>
    </source>
</evidence>
<evidence type="ECO:0000256" key="8">
    <source>
        <dbReference type="ARBA" id="ARBA00023008"/>
    </source>
</evidence>
<evidence type="ECO:0000313" key="11">
    <source>
        <dbReference type="EMBL" id="MBC8518812.1"/>
    </source>
</evidence>
<organism evidence="11 12">
    <name type="scientific">Candidatus Thiopontia autotrophica</name>
    <dbReference type="NCBI Taxonomy" id="2841688"/>
    <lineage>
        <taxon>Bacteria</taxon>
        <taxon>Pseudomonadati</taxon>
        <taxon>Pseudomonadota</taxon>
        <taxon>Gammaproteobacteria</taxon>
        <taxon>Candidatus Thiopontia</taxon>
    </lineage>
</organism>
<dbReference type="Gene3D" id="2.60.370.10">
    <property type="entry name" value="Ctag/Cox11"/>
    <property type="match status" value="1"/>
</dbReference>
<comment type="caution">
    <text evidence="11">The sequence shown here is derived from an EMBL/GenBank/DDBJ whole genome shotgun (WGS) entry which is preliminary data.</text>
</comment>
<evidence type="ECO:0000256" key="4">
    <source>
        <dbReference type="ARBA" id="ARBA00015384"/>
    </source>
</evidence>
<dbReference type="PANTHER" id="PTHR21320">
    <property type="entry name" value="CYTOCHROME C OXIDASE ASSEMBLY PROTEIN COX11-RELATED"/>
    <property type="match status" value="1"/>
</dbReference>
<reference evidence="11 12" key="1">
    <citation type="submission" date="2020-08" db="EMBL/GenBank/DDBJ databases">
        <title>Bridging the membrane lipid divide: bacteria of the FCB group superphylum have the potential to synthesize archaeal ether lipids.</title>
        <authorList>
            <person name="Villanueva L."/>
            <person name="Von Meijenfeldt F.A.B."/>
            <person name="Westbye A.B."/>
            <person name="Yadav S."/>
            <person name="Hopmans E.C."/>
            <person name="Dutilh B.E."/>
            <person name="Sinninghe Damste J.S."/>
        </authorList>
    </citation>
    <scope>NUCLEOTIDE SEQUENCE [LARGE SCALE GENOMIC DNA]</scope>
    <source>
        <strain evidence="11">NIOZ-UU100</strain>
    </source>
</reference>
<dbReference type="PIRSF" id="PIRSF005413">
    <property type="entry name" value="COX11"/>
    <property type="match status" value="1"/>
</dbReference>
<protein>
    <recommendedName>
        <fullName evidence="4">Cytochrome c oxidase assembly protein CtaG</fullName>
    </recommendedName>
</protein>
<comment type="function">
    <text evidence="1">Exerts its effect at some terminal stage of cytochrome c oxidase synthesis, probably by being involved in the insertion of the copper B into subunit I.</text>
</comment>
<evidence type="ECO:0000256" key="10">
    <source>
        <dbReference type="SAM" id="Phobius"/>
    </source>
</evidence>
<name>A0A8J6P8P0_9GAMM</name>
<dbReference type="SUPFAM" id="SSF110111">
    <property type="entry name" value="Ctag/Cox11"/>
    <property type="match status" value="1"/>
</dbReference>
<gene>
    <name evidence="11" type="ORF">H8D24_00195</name>
</gene>
<evidence type="ECO:0000256" key="5">
    <source>
        <dbReference type="ARBA" id="ARBA00022692"/>
    </source>
</evidence>
<comment type="subcellular location">
    <subcellularLocation>
        <location evidence="2">Cell inner membrane</location>
        <topology evidence="2">Single-pass type II membrane protein</topology>
        <orientation evidence="2">Periplasmic side</orientation>
    </subcellularLocation>
</comment>
<keyword evidence="6" id="KW-0735">Signal-anchor</keyword>
<dbReference type="Proteomes" id="UP000654401">
    <property type="component" value="Unassembled WGS sequence"/>
</dbReference>
<dbReference type="InterPro" id="IPR007533">
    <property type="entry name" value="Cyt_c_oxidase_assmbl_CtaG"/>
</dbReference>
<evidence type="ECO:0000256" key="6">
    <source>
        <dbReference type="ARBA" id="ARBA00022968"/>
    </source>
</evidence>
<evidence type="ECO:0000256" key="3">
    <source>
        <dbReference type="ARBA" id="ARBA00009620"/>
    </source>
</evidence>
<dbReference type="Pfam" id="PF04442">
    <property type="entry name" value="CtaG_Cox11"/>
    <property type="match status" value="1"/>
</dbReference>
<dbReference type="GO" id="GO:0005507">
    <property type="term" value="F:copper ion binding"/>
    <property type="evidence" value="ECO:0007669"/>
    <property type="project" value="InterPro"/>
</dbReference>
<keyword evidence="8" id="KW-0186">Copper</keyword>
<dbReference type="InterPro" id="IPR023471">
    <property type="entry name" value="CtaG/Cox11_dom_sf"/>
</dbReference>
<comment type="similarity">
    <text evidence="3">Belongs to the COX11/CtaG family.</text>
</comment>
<accession>A0A8J6P8P0</accession>
<keyword evidence="9 10" id="KW-0472">Membrane</keyword>
<keyword evidence="5 10" id="KW-0812">Transmembrane</keyword>
<sequence>MSAVSEKSQQRQKHRKTSFLLVGLVVGMFGFGFALIPLYNLYCQVTGLKNSGEIFSESSAIVDQSRQVTVQFDTTVNDGLPWKFKPMIREIKVNPGEISEVSFLVKNLSDEKLVGQAIPSVTPWFANGYFHKIECFCFDNQPLMGGESKEMPLRFYVSNDLPGDISVLNLSYTFLNTNKESAAKYDSAGA</sequence>
<dbReference type="AlphaFoldDB" id="A0A8J6P8P0"/>
<dbReference type="NCBIfam" id="NF003465">
    <property type="entry name" value="PRK05089.1"/>
    <property type="match status" value="1"/>
</dbReference>
<proteinExistence type="inferred from homology"/>
<evidence type="ECO:0000256" key="7">
    <source>
        <dbReference type="ARBA" id="ARBA00022989"/>
    </source>
</evidence>
<feature type="transmembrane region" description="Helical" evidence="10">
    <location>
        <begin position="20"/>
        <end position="42"/>
    </location>
</feature>
<dbReference type="EMBL" id="JACNFK010000005">
    <property type="protein sequence ID" value="MBC8518812.1"/>
    <property type="molecule type" value="Genomic_DNA"/>
</dbReference>
<dbReference type="GO" id="GO:0005886">
    <property type="term" value="C:plasma membrane"/>
    <property type="evidence" value="ECO:0007669"/>
    <property type="project" value="UniProtKB-SubCell"/>
</dbReference>
<evidence type="ECO:0000256" key="2">
    <source>
        <dbReference type="ARBA" id="ARBA00004382"/>
    </source>
</evidence>
<evidence type="ECO:0000256" key="1">
    <source>
        <dbReference type="ARBA" id="ARBA00004007"/>
    </source>
</evidence>
<keyword evidence="7 10" id="KW-1133">Transmembrane helix</keyword>